<evidence type="ECO:0000313" key="3">
    <source>
        <dbReference type="Proteomes" id="UP000244810"/>
    </source>
</evidence>
<dbReference type="InterPro" id="IPR035959">
    <property type="entry name" value="RutC-like_sf"/>
</dbReference>
<dbReference type="AlphaFoldDB" id="A0A2T7UK94"/>
<dbReference type="Pfam" id="PF14588">
    <property type="entry name" value="YjgF_endoribonc"/>
    <property type="match status" value="1"/>
</dbReference>
<dbReference type="OrthoDB" id="9806350at2"/>
<dbReference type="CDD" id="cd02199">
    <property type="entry name" value="YjgF_YER057c_UK114_like_1"/>
    <property type="match status" value="1"/>
</dbReference>
<dbReference type="InterPro" id="IPR013813">
    <property type="entry name" value="Endoribo_LPSP/chorism_mut-like"/>
</dbReference>
<dbReference type="Gene3D" id="3.30.1330.40">
    <property type="entry name" value="RutC-like"/>
    <property type="match status" value="1"/>
</dbReference>
<gene>
    <name evidence="2" type="ORF">DDE23_23225</name>
</gene>
<sequence length="153" mass="15629">MTPEDRLSALGLALPPAQAPLASYLPTRQHQGLLHLSGQGPLKGGAPVLTGQLGDEVSLEAGIEAARLTALNALAALKAELGELSRILSVQSVTAYVASAPGFYNQHLVMNGASDLLVAVLGEAGRHARVAVGTNALPMNLPVELSMIVAVAP</sequence>
<accession>A0A2T7UK94</accession>
<dbReference type="PANTHER" id="PTHR43760">
    <property type="entry name" value="ENDORIBONUCLEASE-RELATED"/>
    <property type="match status" value="1"/>
</dbReference>
<dbReference type="PANTHER" id="PTHR43760:SF1">
    <property type="entry name" value="ENDORIBONUCLEASE L-PSP_CHORISMATE MUTASE-LIKE DOMAIN-CONTAINING PROTEIN"/>
    <property type="match status" value="1"/>
</dbReference>
<dbReference type="SUPFAM" id="SSF55298">
    <property type="entry name" value="YjgF-like"/>
    <property type="match status" value="1"/>
</dbReference>
<dbReference type="RefSeq" id="WP_107750917.1">
    <property type="nucleotide sequence ID" value="NZ_QBKF01000003.1"/>
</dbReference>
<organism evidence="2 3">
    <name type="scientific">Pararhodobacter aggregans</name>
    <dbReference type="NCBI Taxonomy" id="404875"/>
    <lineage>
        <taxon>Bacteria</taxon>
        <taxon>Pseudomonadati</taxon>
        <taxon>Pseudomonadota</taxon>
        <taxon>Alphaproteobacteria</taxon>
        <taxon>Rhodobacterales</taxon>
        <taxon>Paracoccaceae</taxon>
        <taxon>Pararhodobacter</taxon>
    </lineage>
</organism>
<proteinExistence type="predicted"/>
<name>A0A2T7UK94_9RHOB</name>
<evidence type="ECO:0000259" key="1">
    <source>
        <dbReference type="Pfam" id="PF14588"/>
    </source>
</evidence>
<dbReference type="Proteomes" id="UP000244810">
    <property type="component" value="Unassembled WGS sequence"/>
</dbReference>
<dbReference type="EMBL" id="QDDR01000018">
    <property type="protein sequence ID" value="PVE45084.1"/>
    <property type="molecule type" value="Genomic_DNA"/>
</dbReference>
<evidence type="ECO:0000313" key="2">
    <source>
        <dbReference type="EMBL" id="PVE45084.1"/>
    </source>
</evidence>
<reference evidence="2 3" key="1">
    <citation type="journal article" date="2011" name="Syst. Appl. Microbiol.">
        <title>Defluviimonas denitrificans gen. nov., sp. nov., and Pararhodobacter aggregans gen. nov., sp. nov., non-phototrophic Rhodobacteraceae from the biofilter of a marine aquaculture.</title>
        <authorList>
            <person name="Foesel B.U."/>
            <person name="Drake H.L."/>
            <person name="Schramm A."/>
        </authorList>
    </citation>
    <scope>NUCLEOTIDE SEQUENCE [LARGE SCALE GENOMIC DNA]</scope>
    <source>
        <strain evidence="2 3">D1-19</strain>
    </source>
</reference>
<protein>
    <submittedName>
        <fullName evidence="2">LysR family transcriptional regulator</fullName>
    </submittedName>
</protein>
<feature type="domain" description="Endoribonuclease L-PSP/chorismate mutase-like" evidence="1">
    <location>
        <begin position="4"/>
        <end position="140"/>
    </location>
</feature>
<keyword evidence="3" id="KW-1185">Reference proteome</keyword>
<comment type="caution">
    <text evidence="2">The sequence shown here is derived from an EMBL/GenBank/DDBJ whole genome shotgun (WGS) entry which is preliminary data.</text>
</comment>